<evidence type="ECO:0000313" key="1">
    <source>
        <dbReference type="EMBL" id="RMI31129.1"/>
    </source>
</evidence>
<reference evidence="1 2" key="1">
    <citation type="submission" date="2018-10" db="EMBL/GenBank/DDBJ databases">
        <title>Isolation, diversity and antifungal activity of actinobacteria from wheat.</title>
        <authorList>
            <person name="Han C."/>
        </authorList>
    </citation>
    <scope>NUCLEOTIDE SEQUENCE [LARGE SCALE GENOMIC DNA]</scope>
    <source>
        <strain evidence="1 2">NEAU-YY642</strain>
    </source>
</reference>
<dbReference type="InterPro" id="IPR021239">
    <property type="entry name" value="DUF2625"/>
</dbReference>
<evidence type="ECO:0000313" key="2">
    <source>
        <dbReference type="Proteomes" id="UP000278673"/>
    </source>
</evidence>
<dbReference type="NCBIfam" id="NF008496">
    <property type="entry name" value="PRK11408.1-3"/>
    <property type="match status" value="1"/>
</dbReference>
<name>A0A3M2L077_9ACTN</name>
<keyword evidence="2" id="KW-1185">Reference proteome</keyword>
<dbReference type="EMBL" id="RFFJ01000223">
    <property type="protein sequence ID" value="RMI31129.1"/>
    <property type="molecule type" value="Genomic_DNA"/>
</dbReference>
<accession>A0A3M2L077</accession>
<gene>
    <name evidence="1" type="ORF">EBN88_26080</name>
</gene>
<organism evidence="1 2">
    <name type="scientific">Streptomyces triticirhizae</name>
    <dbReference type="NCBI Taxonomy" id="2483353"/>
    <lineage>
        <taxon>Bacteria</taxon>
        <taxon>Bacillati</taxon>
        <taxon>Actinomycetota</taxon>
        <taxon>Actinomycetes</taxon>
        <taxon>Kitasatosporales</taxon>
        <taxon>Streptomycetaceae</taxon>
        <taxon>Streptomyces</taxon>
    </lineage>
</organism>
<comment type="caution">
    <text evidence="1">The sequence shown here is derived from an EMBL/GenBank/DDBJ whole genome shotgun (WGS) entry which is preliminary data.</text>
</comment>
<protein>
    <submittedName>
        <fullName evidence="1">DUF2625 family protein</fullName>
    </submittedName>
</protein>
<sequence>MRGLDELTGVPEPAWPELVSKVSSATVPLEIVPVDPALGRATLLQLQVTARSYLGAFALHCGGLLLDDGWLRVFGSATPRNPHGLPSLARVNGFPDAFDPDWRPEAGLVLAWDVIGGVFALNGPDPAALGRPGRPGEVVYFAPDTLGWVALDVPHSAWFDWLLTGGPAAFYRPVRWPDWRAETRALATAAEGLSVIPPLWSREARADLPGTSRRPVPMVELLELHQDYARQLTGADPGFLGETAGSA</sequence>
<proteinExistence type="predicted"/>
<dbReference type="Proteomes" id="UP000278673">
    <property type="component" value="Unassembled WGS sequence"/>
</dbReference>
<dbReference type="Pfam" id="PF10946">
    <property type="entry name" value="DUF2625"/>
    <property type="match status" value="1"/>
</dbReference>
<dbReference type="AlphaFoldDB" id="A0A3M2L077"/>